<evidence type="ECO:0000256" key="3">
    <source>
        <dbReference type="ARBA" id="ARBA00022473"/>
    </source>
</evidence>
<dbReference type="EMBL" id="LC138018">
    <property type="protein sequence ID" value="BAV17679.1"/>
    <property type="molecule type" value="mRNA"/>
</dbReference>
<comment type="function">
    <text evidence="10">Ligand for members of the frizzled family of seven transmembrane receptors.</text>
</comment>
<evidence type="ECO:0000256" key="7">
    <source>
        <dbReference type="ARBA" id="ARBA00023157"/>
    </source>
</evidence>
<proteinExistence type="evidence at transcript level"/>
<dbReference type="SMART" id="SM00097">
    <property type="entry name" value="WNT1"/>
    <property type="match status" value="1"/>
</dbReference>
<keyword evidence="7" id="KW-1015">Disulfide bond</keyword>
<keyword evidence="3 10" id="KW-0217">Developmental protein</keyword>
<keyword evidence="4" id="KW-0964">Secreted</keyword>
<keyword evidence="5" id="KW-0272">Extracellular matrix</keyword>
<dbReference type="AlphaFoldDB" id="A0A193PMF1"/>
<feature type="signal peptide" evidence="11">
    <location>
        <begin position="1"/>
        <end position="17"/>
    </location>
</feature>
<dbReference type="GO" id="GO:0005615">
    <property type="term" value="C:extracellular space"/>
    <property type="evidence" value="ECO:0007669"/>
    <property type="project" value="TreeGrafter"/>
</dbReference>
<dbReference type="GO" id="GO:0005125">
    <property type="term" value="F:cytokine activity"/>
    <property type="evidence" value="ECO:0007669"/>
    <property type="project" value="TreeGrafter"/>
</dbReference>
<feature type="chain" id="PRO_5008260993" description="Protein Wnt" evidence="11">
    <location>
        <begin position="18"/>
        <end position="344"/>
    </location>
</feature>
<dbReference type="InterPro" id="IPR013301">
    <property type="entry name" value="Wnt8"/>
</dbReference>
<dbReference type="InterPro" id="IPR018161">
    <property type="entry name" value="Wnt_CS"/>
</dbReference>
<evidence type="ECO:0000313" key="12">
    <source>
        <dbReference type="EMBL" id="BAV17679.1"/>
    </source>
</evidence>
<evidence type="ECO:0000256" key="11">
    <source>
        <dbReference type="SAM" id="SignalP"/>
    </source>
</evidence>
<dbReference type="GO" id="GO:0045165">
    <property type="term" value="P:cell fate commitment"/>
    <property type="evidence" value="ECO:0007669"/>
    <property type="project" value="TreeGrafter"/>
</dbReference>
<evidence type="ECO:0000256" key="4">
    <source>
        <dbReference type="ARBA" id="ARBA00022525"/>
    </source>
</evidence>
<reference evidence="12" key="1">
    <citation type="journal article" date="2016" name="Gene Expr. Patterns">
        <title>Wnt, Frizzled, and sFRP gene expression patterns during gastrulation in the starfish Patiria (Asterina) pectinifera.</title>
        <authorList>
            <person name="Kawai N."/>
            <person name="Kuraishi R."/>
            <person name="Kaneko H."/>
        </authorList>
    </citation>
    <scope>NUCLEOTIDE SEQUENCE</scope>
</reference>
<evidence type="ECO:0000256" key="8">
    <source>
        <dbReference type="ARBA" id="ARBA00023180"/>
    </source>
</evidence>
<organism evidence="12">
    <name type="scientific">Patiria pectinifera</name>
    <name type="common">Starfish</name>
    <name type="synonym">Asterina pectinifera</name>
    <dbReference type="NCBI Taxonomy" id="7594"/>
    <lineage>
        <taxon>Eukaryota</taxon>
        <taxon>Metazoa</taxon>
        <taxon>Echinodermata</taxon>
        <taxon>Eleutherozoa</taxon>
        <taxon>Asterozoa</taxon>
        <taxon>Asteroidea</taxon>
        <taxon>Valvatacea</taxon>
        <taxon>Valvatida</taxon>
        <taxon>Asterinidae</taxon>
        <taxon>Patiria</taxon>
    </lineage>
</organism>
<accession>A0A193PMF1</accession>
<dbReference type="PRINTS" id="PR01892">
    <property type="entry name" value="WNT8PROTEIN"/>
</dbReference>
<dbReference type="Pfam" id="PF00110">
    <property type="entry name" value="wnt"/>
    <property type="match status" value="1"/>
</dbReference>
<gene>
    <name evidence="12" type="primary">Wnt8</name>
</gene>
<dbReference type="CDD" id="cd19340">
    <property type="entry name" value="Wnt_Wnt8"/>
    <property type="match status" value="1"/>
</dbReference>
<comment type="similarity">
    <text evidence="2 10">Belongs to the Wnt family.</text>
</comment>
<dbReference type="PROSITE" id="PS00246">
    <property type="entry name" value="WNT1"/>
    <property type="match status" value="1"/>
</dbReference>
<dbReference type="FunFam" id="3.30.2460.20:FF:000003">
    <property type="entry name" value="Protein Wnt"/>
    <property type="match status" value="1"/>
</dbReference>
<keyword evidence="11" id="KW-0732">Signal</keyword>
<keyword evidence="9" id="KW-0449">Lipoprotein</keyword>
<dbReference type="PANTHER" id="PTHR12027:SF81">
    <property type="entry name" value="WNT INHIBITOR OF DORSAL PROTEIN"/>
    <property type="match status" value="1"/>
</dbReference>
<sequence>MLVQWMILHSLMMVAGGQLLARGWAPASNLLLSGSKGLQRYISYSDSVSAGAATAMKECRHRFQWDRWNCPEGSLALFNEPLPTREMSFVHAISSAGVMYSLTKNCSVGQFENCGCDESKRGGKTGGEDWKWGGCSDNIKFGEKIAKVFVDGMEQGQDALALMNLHNNDIGRKAVRQTLTRRCKCHGVSGSCSIQTCWDQLGAFGIIGEALRKRYETAVLVDYVSGGLHPNEKKTQEDRAEIQNDLVFLQPSPNYCHVNSTVGTEGTLGRECLRGRGTEVTAWEARSCKRLCSSCGLAVKRSKVVVSSSCNCKFHWCCEVRCETCTREVTKLTCARKSESRTRL</sequence>
<comment type="subcellular location">
    <subcellularLocation>
        <location evidence="1 10">Secreted</location>
        <location evidence="1 10">Extracellular space</location>
        <location evidence="1 10">Extracellular matrix</location>
    </subcellularLocation>
</comment>
<evidence type="ECO:0000256" key="2">
    <source>
        <dbReference type="ARBA" id="ARBA00005683"/>
    </source>
</evidence>
<evidence type="ECO:0000256" key="6">
    <source>
        <dbReference type="ARBA" id="ARBA00022687"/>
    </source>
</evidence>
<keyword evidence="6 10" id="KW-0879">Wnt signaling pathway</keyword>
<dbReference type="PANTHER" id="PTHR12027">
    <property type="entry name" value="WNT RELATED"/>
    <property type="match status" value="1"/>
</dbReference>
<dbReference type="GO" id="GO:0005109">
    <property type="term" value="F:frizzled binding"/>
    <property type="evidence" value="ECO:0007669"/>
    <property type="project" value="TreeGrafter"/>
</dbReference>
<dbReference type="PRINTS" id="PR01349">
    <property type="entry name" value="WNTPROTEIN"/>
</dbReference>
<evidence type="ECO:0000256" key="10">
    <source>
        <dbReference type="RuleBase" id="RU003500"/>
    </source>
</evidence>
<evidence type="ECO:0000256" key="9">
    <source>
        <dbReference type="ARBA" id="ARBA00023288"/>
    </source>
</evidence>
<dbReference type="Gene3D" id="3.30.2460.20">
    <property type="match status" value="1"/>
</dbReference>
<keyword evidence="8" id="KW-0325">Glycoprotein</keyword>
<dbReference type="InterPro" id="IPR043158">
    <property type="entry name" value="Wnt_C"/>
</dbReference>
<evidence type="ECO:0000256" key="5">
    <source>
        <dbReference type="ARBA" id="ARBA00022530"/>
    </source>
</evidence>
<evidence type="ECO:0000256" key="1">
    <source>
        <dbReference type="ARBA" id="ARBA00004498"/>
    </source>
</evidence>
<dbReference type="GO" id="GO:0060070">
    <property type="term" value="P:canonical Wnt signaling pathway"/>
    <property type="evidence" value="ECO:0007669"/>
    <property type="project" value="TreeGrafter"/>
</dbReference>
<name>A0A193PMF1_PATPE</name>
<dbReference type="InterPro" id="IPR005817">
    <property type="entry name" value="Wnt"/>
</dbReference>
<dbReference type="GO" id="GO:0030182">
    <property type="term" value="P:neuron differentiation"/>
    <property type="evidence" value="ECO:0007669"/>
    <property type="project" value="TreeGrafter"/>
</dbReference>
<protein>
    <recommendedName>
        <fullName evidence="10">Protein Wnt</fullName>
    </recommendedName>
</protein>